<dbReference type="SUPFAM" id="SSF53850">
    <property type="entry name" value="Periplasmic binding protein-like II"/>
    <property type="match status" value="1"/>
</dbReference>
<dbReference type="GO" id="GO:0003700">
    <property type="term" value="F:DNA-binding transcription factor activity"/>
    <property type="evidence" value="ECO:0007669"/>
    <property type="project" value="InterPro"/>
</dbReference>
<dbReference type="AlphaFoldDB" id="A0A8J6Z7A4"/>
<organism evidence="7 8">
    <name type="scientific">Mangrovicoccus algicola</name>
    <dbReference type="NCBI Taxonomy" id="2771008"/>
    <lineage>
        <taxon>Bacteria</taxon>
        <taxon>Pseudomonadati</taxon>
        <taxon>Pseudomonadota</taxon>
        <taxon>Alphaproteobacteria</taxon>
        <taxon>Rhodobacterales</taxon>
        <taxon>Paracoccaceae</taxon>
        <taxon>Mangrovicoccus</taxon>
    </lineage>
</organism>
<dbReference type="Gene3D" id="1.10.10.10">
    <property type="entry name" value="Winged helix-like DNA-binding domain superfamily/Winged helix DNA-binding domain"/>
    <property type="match status" value="1"/>
</dbReference>
<keyword evidence="8" id="KW-1185">Reference proteome</keyword>
<accession>A0A8J6Z7A4</accession>
<keyword evidence="3" id="KW-0238">DNA-binding</keyword>
<dbReference type="PROSITE" id="PS50931">
    <property type="entry name" value="HTH_LYSR"/>
    <property type="match status" value="1"/>
</dbReference>
<dbReference type="PANTHER" id="PTHR30118">
    <property type="entry name" value="HTH-TYPE TRANSCRIPTIONAL REGULATOR LEUO-RELATED"/>
    <property type="match status" value="1"/>
</dbReference>
<proteinExistence type="inferred from homology"/>
<dbReference type="Proteomes" id="UP000609121">
    <property type="component" value="Unassembled WGS sequence"/>
</dbReference>
<keyword evidence="2" id="KW-0805">Transcription regulation</keyword>
<evidence type="ECO:0000256" key="1">
    <source>
        <dbReference type="ARBA" id="ARBA00009437"/>
    </source>
</evidence>
<evidence type="ECO:0000256" key="2">
    <source>
        <dbReference type="ARBA" id="ARBA00023015"/>
    </source>
</evidence>
<dbReference type="CDD" id="cd08417">
    <property type="entry name" value="PBP2_Nitroaromatics_like"/>
    <property type="match status" value="1"/>
</dbReference>
<dbReference type="SUPFAM" id="SSF46785">
    <property type="entry name" value="Winged helix' DNA-binding domain"/>
    <property type="match status" value="1"/>
</dbReference>
<dbReference type="InterPro" id="IPR005119">
    <property type="entry name" value="LysR_subst-bd"/>
</dbReference>
<dbReference type="RefSeq" id="WP_193183753.1">
    <property type="nucleotide sequence ID" value="NZ_JACVXA010000042.1"/>
</dbReference>
<evidence type="ECO:0000256" key="3">
    <source>
        <dbReference type="ARBA" id="ARBA00023125"/>
    </source>
</evidence>
<sequence length="325" mass="36136">MTRSDPRPRPDPSGIDFGTLETLCLLHRTGSFTRTAELLEVNQSAVSYTVDKLRRLFDDPLFVREARRQVPTERCSAIVAEAARMVQDFRRLAAPDSFDPATTHARFVIACNYYERLLIIPPLVHALRQQAPGLQLEIVNSGDEGHDRLLAAEADLLIGPFRRLESGFMSRKLTEERYACLMDPSHPAAGSAPELAAYLEFEHVLITYGGLWKSRYVSELEEMGHAFVPAIRVPSPAGVPELIAGTALVATVPHLLAAHLKGPMRLLPCPVPAPFDVLMVWTRRTHDQPMHRWMRDLIARSAKPHLSAQAAPGSCPDRRTGYPGI</sequence>
<comment type="caution">
    <text evidence="7">The sequence shown here is derived from an EMBL/GenBank/DDBJ whole genome shotgun (WGS) entry which is preliminary data.</text>
</comment>
<dbReference type="EMBL" id="JACVXA010000042">
    <property type="protein sequence ID" value="MBE3639264.1"/>
    <property type="molecule type" value="Genomic_DNA"/>
</dbReference>
<evidence type="ECO:0000313" key="8">
    <source>
        <dbReference type="Proteomes" id="UP000609121"/>
    </source>
</evidence>
<protein>
    <submittedName>
        <fullName evidence="7">LysR family transcriptional regulator</fullName>
    </submittedName>
</protein>
<evidence type="ECO:0000313" key="7">
    <source>
        <dbReference type="EMBL" id="MBE3639264.1"/>
    </source>
</evidence>
<keyword evidence="4" id="KW-0804">Transcription</keyword>
<feature type="compositionally biased region" description="Basic and acidic residues" evidence="5">
    <location>
        <begin position="316"/>
        <end position="325"/>
    </location>
</feature>
<dbReference type="PANTHER" id="PTHR30118:SF6">
    <property type="entry name" value="HTH-TYPE TRANSCRIPTIONAL REGULATOR LEUO"/>
    <property type="match status" value="1"/>
</dbReference>
<reference evidence="7" key="1">
    <citation type="submission" date="2020-09" db="EMBL/GenBank/DDBJ databases">
        <title>A novel bacterium of genus Mangrovicoccus, isolated from South China Sea.</title>
        <authorList>
            <person name="Huang H."/>
            <person name="Mo K."/>
            <person name="Hu Y."/>
        </authorList>
    </citation>
    <scope>NUCLEOTIDE SEQUENCE</scope>
    <source>
        <strain evidence="7">HB182678</strain>
    </source>
</reference>
<evidence type="ECO:0000259" key="6">
    <source>
        <dbReference type="PROSITE" id="PS50931"/>
    </source>
</evidence>
<feature type="domain" description="HTH lysR-type" evidence="6">
    <location>
        <begin position="15"/>
        <end position="72"/>
    </location>
</feature>
<dbReference type="InterPro" id="IPR036390">
    <property type="entry name" value="WH_DNA-bd_sf"/>
</dbReference>
<feature type="region of interest" description="Disordered" evidence="5">
    <location>
        <begin position="305"/>
        <end position="325"/>
    </location>
</feature>
<dbReference type="InterPro" id="IPR036388">
    <property type="entry name" value="WH-like_DNA-bd_sf"/>
</dbReference>
<comment type="similarity">
    <text evidence="1">Belongs to the LysR transcriptional regulatory family.</text>
</comment>
<dbReference type="Pfam" id="PF00126">
    <property type="entry name" value="HTH_1"/>
    <property type="match status" value="1"/>
</dbReference>
<dbReference type="Gene3D" id="3.40.190.10">
    <property type="entry name" value="Periplasmic binding protein-like II"/>
    <property type="match status" value="2"/>
</dbReference>
<name>A0A8J6Z7A4_9RHOB</name>
<dbReference type="GO" id="GO:0003677">
    <property type="term" value="F:DNA binding"/>
    <property type="evidence" value="ECO:0007669"/>
    <property type="project" value="UniProtKB-KW"/>
</dbReference>
<dbReference type="Pfam" id="PF03466">
    <property type="entry name" value="LysR_substrate"/>
    <property type="match status" value="1"/>
</dbReference>
<evidence type="ECO:0000256" key="4">
    <source>
        <dbReference type="ARBA" id="ARBA00023163"/>
    </source>
</evidence>
<dbReference type="InterPro" id="IPR037402">
    <property type="entry name" value="YidZ_PBP2"/>
</dbReference>
<dbReference type="InterPro" id="IPR000847">
    <property type="entry name" value="LysR_HTH_N"/>
</dbReference>
<evidence type="ECO:0000256" key="5">
    <source>
        <dbReference type="SAM" id="MobiDB-lite"/>
    </source>
</evidence>
<dbReference type="InterPro" id="IPR050389">
    <property type="entry name" value="LysR-type_TF"/>
</dbReference>
<gene>
    <name evidence="7" type="ORF">ICN82_13755</name>
</gene>